<dbReference type="EMBL" id="BTCL01000007">
    <property type="protein sequence ID" value="GMK45303.1"/>
    <property type="molecule type" value="Genomic_DNA"/>
</dbReference>
<keyword evidence="7" id="KW-0560">Oxidoreductase</keyword>
<evidence type="ECO:0000256" key="1">
    <source>
        <dbReference type="ARBA" id="ARBA00001974"/>
    </source>
</evidence>
<dbReference type="InterPro" id="IPR015659">
    <property type="entry name" value="Proline_oxidase"/>
</dbReference>
<feature type="domain" description="Proline dehydrogenase" evidence="10">
    <location>
        <begin position="59"/>
        <end position="297"/>
    </location>
</feature>
<dbReference type="Proteomes" id="UP001285921">
    <property type="component" value="Unassembled WGS sequence"/>
</dbReference>
<dbReference type="RefSeq" id="WP_317980075.1">
    <property type="nucleotide sequence ID" value="NZ_BTCL01000007.1"/>
</dbReference>
<keyword evidence="4" id="KW-0285">Flavoprotein</keyword>
<accession>A0ABQ6NKI1</accession>
<comment type="caution">
    <text evidence="11">The sequence shown here is derived from an EMBL/GenBank/DDBJ whole genome shotgun (WGS) entry which is preliminary data.</text>
</comment>
<keyword evidence="12" id="KW-1185">Reference proteome</keyword>
<comment type="catalytic activity">
    <reaction evidence="9">
        <text>L-proline + a quinone = (S)-1-pyrroline-5-carboxylate + a quinol + H(+)</text>
        <dbReference type="Rhea" id="RHEA:23784"/>
        <dbReference type="ChEBI" id="CHEBI:15378"/>
        <dbReference type="ChEBI" id="CHEBI:17388"/>
        <dbReference type="ChEBI" id="CHEBI:24646"/>
        <dbReference type="ChEBI" id="CHEBI:60039"/>
        <dbReference type="ChEBI" id="CHEBI:132124"/>
        <dbReference type="EC" id="1.5.5.2"/>
    </reaction>
</comment>
<organism evidence="11 12">
    <name type="scientific">Paenibacillus glycanilyticus</name>
    <dbReference type="NCBI Taxonomy" id="126569"/>
    <lineage>
        <taxon>Bacteria</taxon>
        <taxon>Bacillati</taxon>
        <taxon>Bacillota</taxon>
        <taxon>Bacilli</taxon>
        <taxon>Bacillales</taxon>
        <taxon>Paenibacillaceae</taxon>
        <taxon>Paenibacillus</taxon>
    </lineage>
</organism>
<comment type="cofactor">
    <cofactor evidence="1">
        <name>FAD</name>
        <dbReference type="ChEBI" id="CHEBI:57692"/>
    </cofactor>
</comment>
<protein>
    <recommendedName>
        <fullName evidence="3">proline dehydrogenase</fullName>
        <ecNumber evidence="3">1.5.5.2</ecNumber>
    </recommendedName>
</protein>
<keyword evidence="8" id="KW-0642">Proline metabolism</keyword>
<name>A0ABQ6NKI1_9BACL</name>
<dbReference type="PANTHER" id="PTHR13914:SF0">
    <property type="entry name" value="PROLINE DEHYDROGENASE 1, MITOCHONDRIAL"/>
    <property type="match status" value="1"/>
</dbReference>
<evidence type="ECO:0000256" key="4">
    <source>
        <dbReference type="ARBA" id="ARBA00022630"/>
    </source>
</evidence>
<dbReference type="InterPro" id="IPR002872">
    <property type="entry name" value="Proline_DH_dom"/>
</dbReference>
<dbReference type="PIRSF" id="PIRSF000196">
    <property type="entry name" value="Pro_dehydrog"/>
    <property type="match status" value="1"/>
</dbReference>
<gene>
    <name evidence="11" type="ORF">PghCCS26_24310</name>
</gene>
<dbReference type="InterPro" id="IPR008219">
    <property type="entry name" value="PRODH_bac_arc"/>
</dbReference>
<proteinExistence type="predicted"/>
<dbReference type="InterPro" id="IPR029041">
    <property type="entry name" value="FAD-linked_oxidoreductase-like"/>
</dbReference>
<evidence type="ECO:0000256" key="8">
    <source>
        <dbReference type="ARBA" id="ARBA00023062"/>
    </source>
</evidence>
<evidence type="ECO:0000259" key="10">
    <source>
        <dbReference type="Pfam" id="PF01619"/>
    </source>
</evidence>
<evidence type="ECO:0000313" key="11">
    <source>
        <dbReference type="EMBL" id="GMK45303.1"/>
    </source>
</evidence>
<dbReference type="EC" id="1.5.5.2" evidence="3"/>
<evidence type="ECO:0000256" key="7">
    <source>
        <dbReference type="ARBA" id="ARBA00023002"/>
    </source>
</evidence>
<evidence type="ECO:0000256" key="9">
    <source>
        <dbReference type="ARBA" id="ARBA00048779"/>
    </source>
</evidence>
<sequence>MNQHLELEQQLTTALKSIARRLDLKAYVEQNPQVNQILRHAALRYVAGDRLPEGLDAGKEILRRGYSLSIEYIGENTSDAKECEQAAAEMKALIQQLKQSGLPGRVSFDLSHIGLMISPSLAYANLTELARQAEGTEIELFISMEESGKTDRILSVYKQAAAEYSGIGITLQAHLNRTPADLASLTSPGRIRIVKGAYQEPDHLSLARSPELNERYLNLVELAIRQGHQVSIATHDDAIINAVRDRGLLSGSQAELEMLYGIRPELAKRLRSEGNPIRIYVPYGREWYLYLCHRIAEYPPNLYQAVIDMVSGQGVNNNY</sequence>
<evidence type="ECO:0000256" key="2">
    <source>
        <dbReference type="ARBA" id="ARBA00004739"/>
    </source>
</evidence>
<evidence type="ECO:0000256" key="3">
    <source>
        <dbReference type="ARBA" id="ARBA00012695"/>
    </source>
</evidence>
<dbReference type="Pfam" id="PF01619">
    <property type="entry name" value="Pro_dh"/>
    <property type="match status" value="1"/>
</dbReference>
<comment type="pathway">
    <text evidence="2">Amino-acid degradation; L-proline degradation into L-glutamate; L-glutamate from L-proline: step 1/2.</text>
</comment>
<dbReference type="PANTHER" id="PTHR13914">
    <property type="entry name" value="PROLINE OXIDASE"/>
    <property type="match status" value="1"/>
</dbReference>
<reference evidence="11 12" key="1">
    <citation type="submission" date="2023-05" db="EMBL/GenBank/DDBJ databases">
        <title>Draft genome of Paenibacillus sp. CCS26.</title>
        <authorList>
            <person name="Akita H."/>
            <person name="Shinto Y."/>
            <person name="Kimura Z."/>
        </authorList>
    </citation>
    <scope>NUCLEOTIDE SEQUENCE [LARGE SCALE GENOMIC DNA]</scope>
    <source>
        <strain evidence="11 12">CCS26</strain>
    </source>
</reference>
<keyword evidence="5" id="KW-0547">Nucleotide-binding</keyword>
<evidence type="ECO:0000256" key="6">
    <source>
        <dbReference type="ARBA" id="ARBA00022827"/>
    </source>
</evidence>
<dbReference type="Gene3D" id="3.20.20.220">
    <property type="match status" value="1"/>
</dbReference>
<evidence type="ECO:0000256" key="5">
    <source>
        <dbReference type="ARBA" id="ARBA00022741"/>
    </source>
</evidence>
<evidence type="ECO:0000313" key="12">
    <source>
        <dbReference type="Proteomes" id="UP001285921"/>
    </source>
</evidence>
<keyword evidence="6" id="KW-0274">FAD</keyword>
<dbReference type="SUPFAM" id="SSF51730">
    <property type="entry name" value="FAD-linked oxidoreductase"/>
    <property type="match status" value="1"/>
</dbReference>